<keyword evidence="5" id="KW-0862">Zinc</keyword>
<evidence type="ECO:0000256" key="3">
    <source>
        <dbReference type="ARBA" id="ARBA00022737"/>
    </source>
</evidence>
<evidence type="ECO:0000256" key="8">
    <source>
        <dbReference type="ARBA" id="ARBA00023242"/>
    </source>
</evidence>
<dbReference type="GO" id="GO:0006355">
    <property type="term" value="P:regulation of DNA-templated transcription"/>
    <property type="evidence" value="ECO:0000318"/>
    <property type="project" value="GO_Central"/>
</dbReference>
<dbReference type="PROSITE" id="PS50119">
    <property type="entry name" value="ZF_BBOX"/>
    <property type="match status" value="2"/>
</dbReference>
<accession>A0A1U8AUB8</accession>
<dbReference type="CDD" id="cd19821">
    <property type="entry name" value="Bbox1_BBX-like"/>
    <property type="match status" value="2"/>
</dbReference>
<dbReference type="GO" id="GO:0008270">
    <property type="term" value="F:zinc ion binding"/>
    <property type="evidence" value="ECO:0007669"/>
    <property type="project" value="UniProtKB-KW"/>
</dbReference>
<keyword evidence="4" id="KW-0863">Zinc-finger</keyword>
<keyword evidence="9" id="KW-1185">Reference proteome</keyword>
<organism evidence="9 10">
    <name type="scientific">Nelumbo nucifera</name>
    <name type="common">Sacred lotus</name>
    <dbReference type="NCBI Taxonomy" id="4432"/>
    <lineage>
        <taxon>Eukaryota</taxon>
        <taxon>Viridiplantae</taxon>
        <taxon>Streptophyta</taxon>
        <taxon>Embryophyta</taxon>
        <taxon>Tracheophyta</taxon>
        <taxon>Spermatophyta</taxon>
        <taxon>Magnoliopsida</taxon>
        <taxon>Proteales</taxon>
        <taxon>Nelumbonaceae</taxon>
        <taxon>Nelumbo</taxon>
    </lineage>
</organism>
<keyword evidence="7" id="KW-0804">Transcription</keyword>
<reference evidence="10" key="1">
    <citation type="submission" date="2025-08" db="UniProtKB">
        <authorList>
            <consortium name="RefSeq"/>
        </authorList>
    </citation>
    <scope>IDENTIFICATION</scope>
</reference>
<keyword evidence="8" id="KW-0539">Nucleus</keyword>
<dbReference type="FunCoup" id="A0A1U8AUB8">
    <property type="interactions" value="489"/>
</dbReference>
<dbReference type="STRING" id="4432.A0A1U8AUB8"/>
<keyword evidence="2" id="KW-0479">Metal-binding</keyword>
<dbReference type="Gene3D" id="3.30.160.60">
    <property type="entry name" value="Classic Zinc Finger"/>
    <property type="match status" value="1"/>
</dbReference>
<evidence type="ECO:0000313" key="10">
    <source>
        <dbReference type="RefSeq" id="XP_010271506.1"/>
    </source>
</evidence>
<evidence type="ECO:0000256" key="6">
    <source>
        <dbReference type="ARBA" id="ARBA00023015"/>
    </source>
</evidence>
<evidence type="ECO:0000256" key="2">
    <source>
        <dbReference type="ARBA" id="ARBA00022723"/>
    </source>
</evidence>
<keyword evidence="3" id="KW-0677">Repeat</keyword>
<dbReference type="InterPro" id="IPR051979">
    <property type="entry name" value="B-box_zinc_finger"/>
</dbReference>
<dbReference type="InterPro" id="IPR000315">
    <property type="entry name" value="Znf_B-box"/>
</dbReference>
<protein>
    <submittedName>
        <fullName evidence="10">B-box zinc finger protein 20-like isoform X1</fullName>
    </submittedName>
</protein>
<dbReference type="GO" id="GO:0000976">
    <property type="term" value="F:transcription cis-regulatory region binding"/>
    <property type="evidence" value="ECO:0007669"/>
    <property type="project" value="UniProtKB-ARBA"/>
</dbReference>
<dbReference type="OrthoDB" id="153872at2759"/>
<dbReference type="Pfam" id="PF00643">
    <property type="entry name" value="zf-B_box"/>
    <property type="match status" value="1"/>
</dbReference>
<keyword evidence="6" id="KW-0805">Transcription regulation</keyword>
<dbReference type="FunFam" id="3.30.160.60:FF:000856">
    <property type="entry name" value="B-box zinc finger protein 21"/>
    <property type="match status" value="1"/>
</dbReference>
<comment type="subcellular location">
    <subcellularLocation>
        <location evidence="1">Nucleus</location>
    </subcellularLocation>
</comment>
<dbReference type="AlphaFoldDB" id="A0A1U8AUB8"/>
<dbReference type="Proteomes" id="UP000189703">
    <property type="component" value="Unplaced"/>
</dbReference>
<dbReference type="PANTHER" id="PTHR31832:SF52">
    <property type="entry name" value="B-BOX ZINC FINGER PROTEIN 21"/>
    <property type="match status" value="1"/>
</dbReference>
<evidence type="ECO:0000313" key="9">
    <source>
        <dbReference type="Proteomes" id="UP000189703"/>
    </source>
</evidence>
<dbReference type="SMART" id="SM00336">
    <property type="entry name" value="BBOX"/>
    <property type="match status" value="2"/>
</dbReference>
<sequence length="304" mass="33912">MKIQCDVCDKDEASVFCSADEAALCDGCDRRVHHANKLAGKHLRFSLLHPSFKEAPRCDVCQERRAFLFCQEDRAILCRECDHPIHTANDHTKKHNRFLLTGVKLSSSSSLYSATNSSTNEACDSLNGKVNENKISKLSKKQKPMPVPFGEIVHPKPPMVEKPPAAATITTSKADDHPASEGYSTSSITEYLMETLPGWQVEDFLDSYSAPHGFCKGDALSPFLDMDFQSNLSFSPQDTTIWVPQVPQASYPVNCLPNQISFLSGFKELKEASNFKTSNKRWRDDSLTVPQISSPSCERSTPFW</sequence>
<dbReference type="GeneID" id="104607540"/>
<dbReference type="eggNOG" id="ENOG502QUWE">
    <property type="taxonomic scope" value="Eukaryota"/>
</dbReference>
<dbReference type="GO" id="GO:0005634">
    <property type="term" value="C:nucleus"/>
    <property type="evidence" value="ECO:0000318"/>
    <property type="project" value="GO_Central"/>
</dbReference>
<dbReference type="GO" id="GO:0009640">
    <property type="term" value="P:photomorphogenesis"/>
    <property type="evidence" value="ECO:0000318"/>
    <property type="project" value="GO_Central"/>
</dbReference>
<dbReference type="OMA" id="CQKDRAI"/>
<evidence type="ECO:0000256" key="4">
    <source>
        <dbReference type="ARBA" id="ARBA00022771"/>
    </source>
</evidence>
<dbReference type="InterPro" id="IPR049808">
    <property type="entry name" value="CONSTANS-like_Bbox1"/>
</dbReference>
<dbReference type="KEGG" id="nnu:104607540"/>
<evidence type="ECO:0000256" key="1">
    <source>
        <dbReference type="ARBA" id="ARBA00004123"/>
    </source>
</evidence>
<dbReference type="RefSeq" id="XP_010271506.1">
    <property type="nucleotide sequence ID" value="XM_010273204.2"/>
</dbReference>
<proteinExistence type="predicted"/>
<evidence type="ECO:0000256" key="5">
    <source>
        <dbReference type="ARBA" id="ARBA00022833"/>
    </source>
</evidence>
<gene>
    <name evidence="10" type="primary">LOC104607540</name>
</gene>
<evidence type="ECO:0000256" key="7">
    <source>
        <dbReference type="ARBA" id="ARBA00023163"/>
    </source>
</evidence>
<name>A0A1U8AUB8_NELNU</name>
<dbReference type="PANTHER" id="PTHR31832">
    <property type="entry name" value="B-BOX ZINC FINGER PROTEIN 22"/>
    <property type="match status" value="1"/>
</dbReference>